<dbReference type="InterPro" id="IPR000182">
    <property type="entry name" value="GNAT_dom"/>
</dbReference>
<dbReference type="PROSITE" id="PS51186">
    <property type="entry name" value="GNAT"/>
    <property type="match status" value="1"/>
</dbReference>
<feature type="domain" description="N-acetyltransferase" evidence="3">
    <location>
        <begin position="3"/>
        <end position="152"/>
    </location>
</feature>
<organism evidence="4">
    <name type="scientific">Chitinibacter mangrovi</name>
    <dbReference type="NCBI Taxonomy" id="3153927"/>
    <lineage>
        <taxon>Bacteria</taxon>
        <taxon>Pseudomonadati</taxon>
        <taxon>Pseudomonadota</taxon>
        <taxon>Betaproteobacteria</taxon>
        <taxon>Neisseriales</taxon>
        <taxon>Chitinibacteraceae</taxon>
        <taxon>Chitinibacter</taxon>
    </lineage>
</organism>
<dbReference type="Pfam" id="PF00583">
    <property type="entry name" value="Acetyltransf_1"/>
    <property type="match status" value="1"/>
</dbReference>
<dbReference type="PANTHER" id="PTHR43877">
    <property type="entry name" value="AMINOALKYLPHOSPHONATE N-ACETYLTRANSFERASE-RELATED-RELATED"/>
    <property type="match status" value="1"/>
</dbReference>
<evidence type="ECO:0000313" key="4">
    <source>
        <dbReference type="EMBL" id="XBL99910.1"/>
    </source>
</evidence>
<dbReference type="InterPro" id="IPR050832">
    <property type="entry name" value="Bact_Acetyltransf"/>
</dbReference>
<dbReference type="Gene3D" id="3.40.630.30">
    <property type="match status" value="1"/>
</dbReference>
<dbReference type="InterPro" id="IPR016181">
    <property type="entry name" value="Acyl_CoA_acyltransferase"/>
</dbReference>
<proteinExistence type="predicted"/>
<keyword evidence="1" id="KW-0808">Transferase</keyword>
<dbReference type="GO" id="GO:0016747">
    <property type="term" value="F:acyltransferase activity, transferring groups other than amino-acyl groups"/>
    <property type="evidence" value="ECO:0007669"/>
    <property type="project" value="InterPro"/>
</dbReference>
<name>A0AAU7F7V7_9NEIS</name>
<dbReference type="CDD" id="cd04301">
    <property type="entry name" value="NAT_SF"/>
    <property type="match status" value="1"/>
</dbReference>
<protein>
    <submittedName>
        <fullName evidence="4">GNAT family N-acetyltransferase</fullName>
    </submittedName>
</protein>
<gene>
    <name evidence="4" type="ORF">ABHF33_12665</name>
</gene>
<dbReference type="EMBL" id="CP157355">
    <property type="protein sequence ID" value="XBL99910.1"/>
    <property type="molecule type" value="Genomic_DNA"/>
</dbReference>
<dbReference type="SUPFAM" id="SSF55729">
    <property type="entry name" value="Acyl-CoA N-acyltransferases (Nat)"/>
    <property type="match status" value="1"/>
</dbReference>
<sequence length="170" mass="18542">MRIIVDDLSHPKVAALLNEHLAGMYASSPAECVYALDLSALQAPEITFLTAWDGDELLGCGAFKLLDAHHAEIKSMRTAAGHLRKGVARQILRAIELMAAKRGVRRLSLETGTGDAFLAAHRLYLDFGFLDCGPFADYRLDPFSHFMSKPLPAVHPAPKRHILPFPAAGV</sequence>
<reference evidence="4" key="1">
    <citation type="submission" date="2024-05" db="EMBL/GenBank/DDBJ databases">
        <authorList>
            <person name="Yang L."/>
            <person name="Pan L."/>
        </authorList>
    </citation>
    <scope>NUCLEOTIDE SEQUENCE</scope>
    <source>
        <strain evidence="4">FCG-7</strain>
    </source>
</reference>
<evidence type="ECO:0000256" key="1">
    <source>
        <dbReference type="ARBA" id="ARBA00022679"/>
    </source>
</evidence>
<keyword evidence="2" id="KW-0012">Acyltransferase</keyword>
<accession>A0AAU7F7V7</accession>
<evidence type="ECO:0000256" key="2">
    <source>
        <dbReference type="ARBA" id="ARBA00023315"/>
    </source>
</evidence>
<dbReference type="RefSeq" id="WP_348944290.1">
    <property type="nucleotide sequence ID" value="NZ_CP157355.1"/>
</dbReference>
<evidence type="ECO:0000259" key="3">
    <source>
        <dbReference type="PROSITE" id="PS51186"/>
    </source>
</evidence>
<dbReference type="KEGG" id="cmav:ABHF33_12665"/>
<dbReference type="PANTHER" id="PTHR43877:SF5">
    <property type="entry name" value="BLL8307 PROTEIN"/>
    <property type="match status" value="1"/>
</dbReference>
<dbReference type="AlphaFoldDB" id="A0AAU7F7V7"/>